<feature type="compositionally biased region" description="Basic and acidic residues" evidence="4">
    <location>
        <begin position="187"/>
        <end position="209"/>
    </location>
</feature>
<organism evidence="6 7">
    <name type="scientific">Gnathostoma spinigerum</name>
    <dbReference type="NCBI Taxonomy" id="75299"/>
    <lineage>
        <taxon>Eukaryota</taxon>
        <taxon>Metazoa</taxon>
        <taxon>Ecdysozoa</taxon>
        <taxon>Nematoda</taxon>
        <taxon>Chromadorea</taxon>
        <taxon>Rhabditida</taxon>
        <taxon>Spirurina</taxon>
        <taxon>Gnathostomatomorpha</taxon>
        <taxon>Gnathostomatoidea</taxon>
        <taxon>Gnathostomatidae</taxon>
        <taxon>Gnathostoma</taxon>
    </lineage>
</organism>
<evidence type="ECO:0000313" key="6">
    <source>
        <dbReference type="EMBL" id="MFH4974276.1"/>
    </source>
</evidence>
<dbReference type="GO" id="GO:0003723">
    <property type="term" value="F:RNA binding"/>
    <property type="evidence" value="ECO:0007669"/>
    <property type="project" value="UniProtKB-UniRule"/>
</dbReference>
<dbReference type="CDD" id="cd00590">
    <property type="entry name" value="RRM_SF"/>
    <property type="match status" value="1"/>
</dbReference>
<dbReference type="Proteomes" id="UP001608902">
    <property type="component" value="Unassembled WGS sequence"/>
</dbReference>
<dbReference type="EMBL" id="JBGFUD010000326">
    <property type="protein sequence ID" value="MFH4974276.1"/>
    <property type="molecule type" value="Genomic_DNA"/>
</dbReference>
<dbReference type="PANTHER" id="PTHR48033:SF17">
    <property type="entry name" value="RRM DOMAIN-CONTAINING PROTEIN"/>
    <property type="match status" value="1"/>
</dbReference>
<accession>A0ABD6EA32</accession>
<dbReference type="SMART" id="SM00360">
    <property type="entry name" value="RRM"/>
    <property type="match status" value="2"/>
</dbReference>
<protein>
    <recommendedName>
        <fullName evidence="5">RRM domain-containing protein</fullName>
    </recommendedName>
</protein>
<gene>
    <name evidence="6" type="ORF">AB6A40_000985</name>
</gene>
<evidence type="ECO:0000256" key="2">
    <source>
        <dbReference type="ARBA" id="ARBA00023242"/>
    </source>
</evidence>
<dbReference type="Pfam" id="PF00076">
    <property type="entry name" value="RRM_1"/>
    <property type="match status" value="1"/>
</dbReference>
<feature type="region of interest" description="Disordered" evidence="4">
    <location>
        <begin position="187"/>
        <end position="222"/>
    </location>
</feature>
<comment type="caution">
    <text evidence="6">The sequence shown here is derived from an EMBL/GenBank/DDBJ whole genome shotgun (WGS) entry which is preliminary data.</text>
</comment>
<proteinExistence type="predicted"/>
<feature type="domain" description="RRM" evidence="5">
    <location>
        <begin position="9"/>
        <end position="109"/>
    </location>
</feature>
<evidence type="ECO:0000259" key="5">
    <source>
        <dbReference type="PROSITE" id="PS50102"/>
    </source>
</evidence>
<dbReference type="SUPFAM" id="SSF54928">
    <property type="entry name" value="RNA-binding domain, RBD"/>
    <property type="match status" value="2"/>
</dbReference>
<name>A0ABD6EA32_9BILA</name>
<reference evidence="6 7" key="1">
    <citation type="submission" date="2024-08" db="EMBL/GenBank/DDBJ databases">
        <title>Gnathostoma spinigerum genome.</title>
        <authorList>
            <person name="Gonzalez-Bertolin B."/>
            <person name="Monzon S."/>
            <person name="Zaballos A."/>
            <person name="Jimenez P."/>
            <person name="Dekumyoy P."/>
            <person name="Varona S."/>
            <person name="Cuesta I."/>
            <person name="Sumanam S."/>
            <person name="Adisakwattana P."/>
            <person name="Gasser R.B."/>
            <person name="Hernandez-Gonzalez A."/>
            <person name="Young N.D."/>
            <person name="Perteguer M.J."/>
        </authorList>
    </citation>
    <scope>NUCLEOTIDE SEQUENCE [LARGE SCALE GENOMIC DNA]</scope>
    <source>
        <strain evidence="6">AL3</strain>
        <tissue evidence="6">Liver</tissue>
    </source>
</reference>
<dbReference type="InterPro" id="IPR000504">
    <property type="entry name" value="RRM_dom"/>
</dbReference>
<dbReference type="AlphaFoldDB" id="A0ABD6EA32"/>
<dbReference type="PANTHER" id="PTHR48033">
    <property type="entry name" value="RNA-BINDING (RRM/RBD/RNP MOTIFS) FAMILY PROTEIN"/>
    <property type="match status" value="1"/>
</dbReference>
<evidence type="ECO:0000313" key="7">
    <source>
        <dbReference type="Proteomes" id="UP001608902"/>
    </source>
</evidence>
<keyword evidence="3" id="KW-0694">RNA-binding</keyword>
<keyword evidence="2" id="KW-0539">Nucleus</keyword>
<dbReference type="GO" id="GO:0005634">
    <property type="term" value="C:nucleus"/>
    <property type="evidence" value="ECO:0007669"/>
    <property type="project" value="UniProtKB-SubCell"/>
</dbReference>
<sequence>MMSAVSSRKRLFVSNLSNRTSKKDVEDFFTQWGTLSECILPAEREFVDRCRGFAFISFLWDQDASACLESQPHTICGSTVSIRILDEEVPSQLITSISSKKIMVSFTSRVLSMERIRDYFDTFGCVKEIIICVQEGYHRYAIVTFEDPDSCQSCVRIGYHYIDEVLVRVRKVIRTEELKRAKQIERERKDREARIRSDREAALSQRTDDPNGIASSSTEPKILVPPRKLSPKEVICGKSSWVPLNSVASYSVPHSVLNAFVPNPPSYSAQPPSYTPSTLGGMYASVADFSCSASSLAGYGPLNVAGPPSQYAFDKGIRENSANTLVKSDVFTPDCCSSTIEQTPVTQYSFPAYYYPPR</sequence>
<evidence type="ECO:0000256" key="1">
    <source>
        <dbReference type="ARBA" id="ARBA00004123"/>
    </source>
</evidence>
<keyword evidence="7" id="KW-1185">Reference proteome</keyword>
<dbReference type="PROSITE" id="PS50102">
    <property type="entry name" value="RRM"/>
    <property type="match status" value="1"/>
</dbReference>
<comment type="subcellular location">
    <subcellularLocation>
        <location evidence="1">Nucleus</location>
    </subcellularLocation>
</comment>
<dbReference type="InterPro" id="IPR012677">
    <property type="entry name" value="Nucleotide-bd_a/b_plait_sf"/>
</dbReference>
<dbReference type="Gene3D" id="3.30.70.330">
    <property type="match status" value="2"/>
</dbReference>
<evidence type="ECO:0000256" key="3">
    <source>
        <dbReference type="PROSITE-ProRule" id="PRU00176"/>
    </source>
</evidence>
<dbReference type="InterPro" id="IPR035979">
    <property type="entry name" value="RBD_domain_sf"/>
</dbReference>
<evidence type="ECO:0000256" key="4">
    <source>
        <dbReference type="SAM" id="MobiDB-lite"/>
    </source>
</evidence>